<sequence>ELVPLVDLDGPSAPAAVAAALQQSGFLLVRSGALSAALQRRALAACQELLAEEAPSVEAHPSDPKRYRMLCRGDLQPLVGAAASTGEAAEGRGALGRAALLEYWSALEALKRQVLRAIAEGLGLEPDFLAGRHAEDNDTLRLLHYPPAPGSGNRCKEHSDYGTVTLLTTDGTAGLEIWDADTGVWCPVPLPSGERRQPAEQLDAGRCAGHAPPGSRARLCEQRHPRGRVE</sequence>
<reference evidence="5" key="1">
    <citation type="submission" date="2021-02" db="EMBL/GenBank/DDBJ databases">
        <authorList>
            <person name="Dougan E. K."/>
            <person name="Rhodes N."/>
            <person name="Thang M."/>
            <person name="Chan C."/>
        </authorList>
    </citation>
    <scope>NUCLEOTIDE SEQUENCE</scope>
</reference>
<dbReference type="PANTHER" id="PTHR10209">
    <property type="entry name" value="OXIDOREDUCTASE, 2OG-FE II OXYGENASE FAMILY PROTEIN"/>
    <property type="match status" value="1"/>
</dbReference>
<accession>A0A813FSE3</accession>
<gene>
    <name evidence="5" type="ORF">PGLA1383_LOCUS31362</name>
</gene>
<comment type="caution">
    <text evidence="5">The sequence shown here is derived from an EMBL/GenBank/DDBJ whole genome shotgun (WGS) entry which is preliminary data.</text>
</comment>
<dbReference type="OrthoDB" id="288590at2759"/>
<keyword evidence="6" id="KW-1185">Reference proteome</keyword>
<dbReference type="SUPFAM" id="SSF51197">
    <property type="entry name" value="Clavaminate synthase-like"/>
    <property type="match status" value="1"/>
</dbReference>
<feature type="region of interest" description="Disordered" evidence="4">
    <location>
        <begin position="191"/>
        <end position="230"/>
    </location>
</feature>
<feature type="non-terminal residue" evidence="5">
    <location>
        <position position="1"/>
    </location>
</feature>
<evidence type="ECO:0008006" key="7">
    <source>
        <dbReference type="Google" id="ProtNLM"/>
    </source>
</evidence>
<protein>
    <recommendedName>
        <fullName evidence="7">Isopenicillin N synthase-like Fe(2+) 2OG dioxygenase domain-containing protein</fullName>
    </recommendedName>
</protein>
<name>A0A813FSE3_POLGL</name>
<feature type="non-terminal residue" evidence="5">
    <location>
        <position position="230"/>
    </location>
</feature>
<evidence type="ECO:0000256" key="2">
    <source>
        <dbReference type="ARBA" id="ARBA00023002"/>
    </source>
</evidence>
<evidence type="ECO:0000256" key="1">
    <source>
        <dbReference type="ARBA" id="ARBA00022723"/>
    </source>
</evidence>
<feature type="compositionally biased region" description="Basic and acidic residues" evidence="4">
    <location>
        <begin position="218"/>
        <end position="230"/>
    </location>
</feature>
<dbReference type="InterPro" id="IPR027443">
    <property type="entry name" value="IPNS-like_sf"/>
</dbReference>
<dbReference type="EMBL" id="CAJNNV010025279">
    <property type="protein sequence ID" value="CAE8613598.1"/>
    <property type="molecule type" value="Genomic_DNA"/>
</dbReference>
<dbReference type="AlphaFoldDB" id="A0A813FSE3"/>
<dbReference type="Proteomes" id="UP000654075">
    <property type="component" value="Unassembled WGS sequence"/>
</dbReference>
<evidence type="ECO:0000256" key="3">
    <source>
        <dbReference type="ARBA" id="ARBA00023004"/>
    </source>
</evidence>
<proteinExistence type="predicted"/>
<evidence type="ECO:0000256" key="4">
    <source>
        <dbReference type="SAM" id="MobiDB-lite"/>
    </source>
</evidence>
<evidence type="ECO:0000313" key="6">
    <source>
        <dbReference type="Proteomes" id="UP000654075"/>
    </source>
</evidence>
<dbReference type="GO" id="GO:0016491">
    <property type="term" value="F:oxidoreductase activity"/>
    <property type="evidence" value="ECO:0007669"/>
    <property type="project" value="UniProtKB-KW"/>
</dbReference>
<evidence type="ECO:0000313" key="5">
    <source>
        <dbReference type="EMBL" id="CAE8613598.1"/>
    </source>
</evidence>
<dbReference type="PANTHER" id="PTHR10209:SF881">
    <property type="entry name" value="FI07970P-RELATED"/>
    <property type="match status" value="1"/>
</dbReference>
<dbReference type="Gene3D" id="2.60.120.330">
    <property type="entry name" value="B-lactam Antibiotic, Isopenicillin N Synthase, Chain"/>
    <property type="match status" value="1"/>
</dbReference>
<keyword evidence="3" id="KW-0408">Iron</keyword>
<organism evidence="5 6">
    <name type="scientific">Polarella glacialis</name>
    <name type="common">Dinoflagellate</name>
    <dbReference type="NCBI Taxonomy" id="89957"/>
    <lineage>
        <taxon>Eukaryota</taxon>
        <taxon>Sar</taxon>
        <taxon>Alveolata</taxon>
        <taxon>Dinophyceae</taxon>
        <taxon>Suessiales</taxon>
        <taxon>Suessiaceae</taxon>
        <taxon>Polarella</taxon>
    </lineage>
</organism>
<dbReference type="GO" id="GO:0046872">
    <property type="term" value="F:metal ion binding"/>
    <property type="evidence" value="ECO:0007669"/>
    <property type="project" value="UniProtKB-KW"/>
</dbReference>
<keyword evidence="1" id="KW-0479">Metal-binding</keyword>
<keyword evidence="2" id="KW-0560">Oxidoreductase</keyword>